<name>A0A177B2M3_9BILA</name>
<dbReference type="InterPro" id="IPR004088">
    <property type="entry name" value="KH_dom_type_1"/>
</dbReference>
<accession>A0A177B2M3</accession>
<dbReference type="OrthoDB" id="441329at2759"/>
<sequence>MRTQVIFHFHEDFIKRSNTIKLLISNIAAGLVIGTGGEKIKRIKEMFRAFVLIGKIGEDNLPERIVTVEVRKYNITVHRATNKEPFSVFMGYREFNVCLEKVEEHLNISTSYIDRIVNDVYANMITFKIDFDTNVKTKKMLFELPFVDDIYLIIKKNVNSYNCIFSCTPTLSATLSTFFYPISPVSVTTSLFLNI</sequence>
<evidence type="ECO:0000256" key="1">
    <source>
        <dbReference type="PROSITE-ProRule" id="PRU00117"/>
    </source>
</evidence>
<evidence type="ECO:0000313" key="3">
    <source>
        <dbReference type="EMBL" id="OAF68528.1"/>
    </source>
</evidence>
<evidence type="ECO:0000313" key="4">
    <source>
        <dbReference type="Proteomes" id="UP000078046"/>
    </source>
</evidence>
<evidence type="ECO:0000259" key="2">
    <source>
        <dbReference type="Pfam" id="PF00013"/>
    </source>
</evidence>
<dbReference type="AlphaFoldDB" id="A0A177B2M3"/>
<proteinExistence type="predicted"/>
<dbReference type="SUPFAM" id="SSF54791">
    <property type="entry name" value="Eukaryotic type KH-domain (KH-domain type I)"/>
    <property type="match status" value="1"/>
</dbReference>
<dbReference type="InterPro" id="IPR036612">
    <property type="entry name" value="KH_dom_type_1_sf"/>
</dbReference>
<dbReference type="Pfam" id="PF00013">
    <property type="entry name" value="KH_1"/>
    <property type="match status" value="1"/>
</dbReference>
<keyword evidence="1" id="KW-0694">RNA-binding</keyword>
<protein>
    <recommendedName>
        <fullName evidence="2">K Homology domain-containing protein</fullName>
    </recommendedName>
</protein>
<dbReference type="Proteomes" id="UP000078046">
    <property type="component" value="Unassembled WGS sequence"/>
</dbReference>
<organism evidence="3 4">
    <name type="scientific">Intoshia linei</name>
    <dbReference type="NCBI Taxonomy" id="1819745"/>
    <lineage>
        <taxon>Eukaryota</taxon>
        <taxon>Metazoa</taxon>
        <taxon>Spiralia</taxon>
        <taxon>Lophotrochozoa</taxon>
        <taxon>Mesozoa</taxon>
        <taxon>Orthonectida</taxon>
        <taxon>Rhopaluridae</taxon>
        <taxon>Intoshia</taxon>
    </lineage>
</organism>
<dbReference type="PROSITE" id="PS50084">
    <property type="entry name" value="KH_TYPE_1"/>
    <property type="match status" value="1"/>
</dbReference>
<comment type="caution">
    <text evidence="3">The sequence shown here is derived from an EMBL/GenBank/DDBJ whole genome shotgun (WGS) entry which is preliminary data.</text>
</comment>
<dbReference type="GO" id="GO:0003723">
    <property type="term" value="F:RNA binding"/>
    <property type="evidence" value="ECO:0007669"/>
    <property type="project" value="UniProtKB-UniRule"/>
</dbReference>
<dbReference type="Gene3D" id="3.30.1370.10">
    <property type="entry name" value="K Homology domain, type 1"/>
    <property type="match status" value="1"/>
</dbReference>
<keyword evidence="4" id="KW-1185">Reference proteome</keyword>
<reference evidence="3 4" key="1">
    <citation type="submission" date="2016-04" db="EMBL/GenBank/DDBJ databases">
        <title>The genome of Intoshia linei affirms orthonectids as highly simplified spiralians.</title>
        <authorList>
            <person name="Mikhailov K.V."/>
            <person name="Slusarev G.S."/>
            <person name="Nikitin M.A."/>
            <person name="Logacheva M.D."/>
            <person name="Penin A."/>
            <person name="Aleoshin V."/>
            <person name="Panchin Y.V."/>
        </authorList>
    </citation>
    <scope>NUCLEOTIDE SEQUENCE [LARGE SCALE GENOMIC DNA]</scope>
    <source>
        <strain evidence="3">Intl2013</strain>
        <tissue evidence="3">Whole animal</tissue>
    </source>
</reference>
<feature type="domain" description="K Homology" evidence="2">
    <location>
        <begin position="19"/>
        <end position="68"/>
    </location>
</feature>
<dbReference type="EMBL" id="LWCA01000430">
    <property type="protein sequence ID" value="OAF68528.1"/>
    <property type="molecule type" value="Genomic_DNA"/>
</dbReference>
<gene>
    <name evidence="3" type="ORF">A3Q56_03684</name>
</gene>